<reference evidence="2" key="2">
    <citation type="journal article" date="2023" name="Plants (Basel)">
        <title>Annotation of the Turnera subulata (Passifloraceae) Draft Genome Reveals the S-Locus Evolved after the Divergence of Turneroideae from Passifloroideae in a Stepwise Manner.</title>
        <authorList>
            <person name="Henning P.M."/>
            <person name="Roalson E.H."/>
            <person name="Mir W."/>
            <person name="McCubbin A.G."/>
            <person name="Shore J.S."/>
        </authorList>
    </citation>
    <scope>NUCLEOTIDE SEQUENCE</scope>
    <source>
        <strain evidence="2">F60SS</strain>
    </source>
</reference>
<evidence type="ECO:0000256" key="1">
    <source>
        <dbReference type="SAM" id="MobiDB-lite"/>
    </source>
</evidence>
<evidence type="ECO:0000313" key="3">
    <source>
        <dbReference type="Proteomes" id="UP001141552"/>
    </source>
</evidence>
<comment type="caution">
    <text evidence="2">The sequence shown here is derived from an EMBL/GenBank/DDBJ whole genome shotgun (WGS) entry which is preliminary data.</text>
</comment>
<feature type="region of interest" description="Disordered" evidence="1">
    <location>
        <begin position="1"/>
        <end position="45"/>
    </location>
</feature>
<reference evidence="2" key="1">
    <citation type="submission" date="2022-02" db="EMBL/GenBank/DDBJ databases">
        <authorList>
            <person name="Henning P.M."/>
            <person name="McCubbin A.G."/>
            <person name="Shore J.S."/>
        </authorList>
    </citation>
    <scope>NUCLEOTIDE SEQUENCE</scope>
    <source>
        <strain evidence="2">F60SS</strain>
        <tissue evidence="2">Leaves</tissue>
    </source>
</reference>
<name>A0A9Q0GEF6_9ROSI</name>
<dbReference type="AlphaFoldDB" id="A0A9Q0GEF6"/>
<sequence length="291" mass="33605">MTAVGGGGDEKPAADTTLDPPHSPPYKIEREAASVSSSTEEDLGDFDDLRLEEIRVDPDFGKEQPRIIYTPEPLEEGICFNEFWVVPETAFNDEESMREQIPFKGLLMAPTQQHLDKFLKTLGDDHRNLLATYFQELRESQGFEVSNVPCDDTQLPFPIVRPVVQPSNDAIVEMCGKEALSRLEWLTPCFEVLGIMTLDSCLSDMEHRFVEMKQATHYLCGRELYFITFTAENLTIKKLHTFRAILVVLKYYDYDYSQFDFMADDWEDKWVDPEPKYDLSLIYIRQMDPLN</sequence>
<accession>A0A9Q0GEF6</accession>
<evidence type="ECO:0000313" key="2">
    <source>
        <dbReference type="EMBL" id="KAJ4847119.1"/>
    </source>
</evidence>
<organism evidence="2 3">
    <name type="scientific">Turnera subulata</name>
    <dbReference type="NCBI Taxonomy" id="218843"/>
    <lineage>
        <taxon>Eukaryota</taxon>
        <taxon>Viridiplantae</taxon>
        <taxon>Streptophyta</taxon>
        <taxon>Embryophyta</taxon>
        <taxon>Tracheophyta</taxon>
        <taxon>Spermatophyta</taxon>
        <taxon>Magnoliopsida</taxon>
        <taxon>eudicotyledons</taxon>
        <taxon>Gunneridae</taxon>
        <taxon>Pentapetalae</taxon>
        <taxon>rosids</taxon>
        <taxon>fabids</taxon>
        <taxon>Malpighiales</taxon>
        <taxon>Passifloraceae</taxon>
        <taxon>Turnera</taxon>
    </lineage>
</organism>
<protein>
    <submittedName>
        <fullName evidence="2">Uncharacterized protein</fullName>
    </submittedName>
</protein>
<dbReference type="Proteomes" id="UP001141552">
    <property type="component" value="Unassembled WGS sequence"/>
</dbReference>
<dbReference type="EMBL" id="JAKUCV010001257">
    <property type="protein sequence ID" value="KAJ4847119.1"/>
    <property type="molecule type" value="Genomic_DNA"/>
</dbReference>
<proteinExistence type="predicted"/>
<gene>
    <name evidence="2" type="ORF">Tsubulata_024592</name>
</gene>
<keyword evidence="3" id="KW-1185">Reference proteome</keyword>